<accession>A0A7X0SV95</accession>
<dbReference type="Proteomes" id="UP000564644">
    <property type="component" value="Unassembled WGS sequence"/>
</dbReference>
<sequence length="205" mass="22508">MLYRICRAAVRMIWSLFFRFEHRGISNIPSSGPVILASNHMSNLDPMTLGLAVPRKVHYMAKMELFRIPGFGPFIRALGAFPVKRGGVSKEAIRTALAVLEEGKVMGIFPEGSRKGDKIGGVSMGKRGAVSMAARSGAQIVPVALIGDYRLFRRMTAVYGEPIDLAPYLEKGSEDHEAATELLISKIREMVRTGKPSRRDPNAHA</sequence>
<dbReference type="AlphaFoldDB" id="A0A7X0SV95"/>
<dbReference type="Pfam" id="PF01553">
    <property type="entry name" value="Acyltransferase"/>
    <property type="match status" value="1"/>
</dbReference>
<keyword evidence="5" id="KW-1185">Reference proteome</keyword>
<comment type="caution">
    <text evidence="4">The sequence shown here is derived from an EMBL/GenBank/DDBJ whole genome shotgun (WGS) entry which is preliminary data.</text>
</comment>
<dbReference type="CDD" id="cd07989">
    <property type="entry name" value="LPLAT_AGPAT-like"/>
    <property type="match status" value="1"/>
</dbReference>
<keyword evidence="1 4" id="KW-0808">Transferase</keyword>
<dbReference type="GO" id="GO:0003841">
    <property type="term" value="F:1-acylglycerol-3-phosphate O-acyltransferase activity"/>
    <property type="evidence" value="ECO:0007669"/>
    <property type="project" value="TreeGrafter"/>
</dbReference>
<evidence type="ECO:0000313" key="5">
    <source>
        <dbReference type="Proteomes" id="UP000564644"/>
    </source>
</evidence>
<dbReference type="InterPro" id="IPR002123">
    <property type="entry name" value="Plipid/glycerol_acylTrfase"/>
</dbReference>
<dbReference type="SMART" id="SM00563">
    <property type="entry name" value="PlsC"/>
    <property type="match status" value="1"/>
</dbReference>
<dbReference type="EMBL" id="JACJVO010000056">
    <property type="protein sequence ID" value="MBB6735779.1"/>
    <property type="molecule type" value="Genomic_DNA"/>
</dbReference>
<dbReference type="GO" id="GO:0006654">
    <property type="term" value="P:phosphatidic acid biosynthetic process"/>
    <property type="evidence" value="ECO:0007669"/>
    <property type="project" value="TreeGrafter"/>
</dbReference>
<gene>
    <name evidence="4" type="ORF">H7C18_33200</name>
</gene>
<dbReference type="PANTHER" id="PTHR10434:SF11">
    <property type="entry name" value="1-ACYL-SN-GLYCEROL-3-PHOSPHATE ACYLTRANSFERASE"/>
    <property type="match status" value="1"/>
</dbReference>
<dbReference type="SUPFAM" id="SSF69593">
    <property type="entry name" value="Glycerol-3-phosphate (1)-acyltransferase"/>
    <property type="match status" value="1"/>
</dbReference>
<dbReference type="RefSeq" id="WP_185133427.1">
    <property type="nucleotide sequence ID" value="NZ_JACJVO010000056.1"/>
</dbReference>
<organism evidence="4 5">
    <name type="scientific">Cohnella zeiphila</name>
    <dbReference type="NCBI Taxonomy" id="2761120"/>
    <lineage>
        <taxon>Bacteria</taxon>
        <taxon>Bacillati</taxon>
        <taxon>Bacillota</taxon>
        <taxon>Bacilli</taxon>
        <taxon>Bacillales</taxon>
        <taxon>Paenibacillaceae</taxon>
        <taxon>Cohnella</taxon>
    </lineage>
</organism>
<name>A0A7X0SV95_9BACL</name>
<evidence type="ECO:0000313" key="4">
    <source>
        <dbReference type="EMBL" id="MBB6735779.1"/>
    </source>
</evidence>
<evidence type="ECO:0000259" key="3">
    <source>
        <dbReference type="SMART" id="SM00563"/>
    </source>
</evidence>
<keyword evidence="2 4" id="KW-0012">Acyltransferase</keyword>
<evidence type="ECO:0000256" key="2">
    <source>
        <dbReference type="ARBA" id="ARBA00023315"/>
    </source>
</evidence>
<protein>
    <submittedName>
        <fullName evidence="4">1-acyl-sn-glycerol-3-phosphate acyltransferase</fullName>
    </submittedName>
</protein>
<proteinExistence type="predicted"/>
<evidence type="ECO:0000256" key="1">
    <source>
        <dbReference type="ARBA" id="ARBA00022679"/>
    </source>
</evidence>
<reference evidence="4 5" key="1">
    <citation type="submission" date="2020-08" db="EMBL/GenBank/DDBJ databases">
        <title>Cohnella phylogeny.</title>
        <authorList>
            <person name="Dunlap C."/>
        </authorList>
    </citation>
    <scope>NUCLEOTIDE SEQUENCE [LARGE SCALE GENOMIC DNA]</scope>
    <source>
        <strain evidence="4 5">CBP 2801</strain>
    </source>
</reference>
<feature type="domain" description="Phospholipid/glycerol acyltransferase" evidence="3">
    <location>
        <begin position="34"/>
        <end position="148"/>
    </location>
</feature>
<dbReference type="PANTHER" id="PTHR10434">
    <property type="entry name" value="1-ACYL-SN-GLYCEROL-3-PHOSPHATE ACYLTRANSFERASE"/>
    <property type="match status" value="1"/>
</dbReference>